<evidence type="ECO:0000256" key="1">
    <source>
        <dbReference type="ARBA" id="ARBA00003686"/>
    </source>
</evidence>
<comment type="subunit">
    <text evidence="6 7">Part of the 30S ribosomal subunit. Contacts proteins S3 and S10.</text>
</comment>
<reference evidence="18" key="1">
    <citation type="submission" date="2014-06" db="EMBL/GenBank/DDBJ databases">
        <authorList>
            <person name="Winans N.J."/>
            <person name="Newell P.D."/>
            <person name="Douglas A.E."/>
        </authorList>
    </citation>
    <scope>NUCLEOTIDE SEQUENCE [LARGE SCALE GENOMIC DNA]</scope>
    <source>
        <strain evidence="18">DsW_057</strain>
    </source>
</reference>
<dbReference type="PATRIC" id="fig|178901.10.peg.2361"/>
<dbReference type="InterPro" id="IPR023036">
    <property type="entry name" value="Ribosomal_uS14_bac/plastid"/>
</dbReference>
<protein>
    <recommendedName>
        <fullName evidence="5 7">Small ribosomal subunit protein uS14</fullName>
    </recommendedName>
</protein>
<reference evidence="12 17" key="4">
    <citation type="submission" date="2016-03" db="EMBL/GenBank/DDBJ databases">
        <title>Draft genome sequence of Acetobacter malorum CECT 7742, a strain isolated from strawberry vinegar.</title>
        <authorList>
            <person name="Sainz F."/>
            <person name="Mas A."/>
            <person name="Torija M.J."/>
        </authorList>
    </citation>
    <scope>NUCLEOTIDE SEQUENCE [LARGE SCALE GENOMIC DNA]</scope>
    <source>
        <strain evidence="12 17">CECT 7742</strain>
    </source>
</reference>
<feature type="region of interest" description="Disordered" evidence="8">
    <location>
        <begin position="1"/>
        <end position="22"/>
    </location>
</feature>
<dbReference type="GO" id="GO:0015935">
    <property type="term" value="C:small ribosomal subunit"/>
    <property type="evidence" value="ECO:0007669"/>
    <property type="project" value="TreeGrafter"/>
</dbReference>
<accession>A0A087PM14</accession>
<evidence type="ECO:0000256" key="4">
    <source>
        <dbReference type="ARBA" id="ARBA00023274"/>
    </source>
</evidence>
<name>A0A087PM14_9PROT</name>
<dbReference type="GeneID" id="95616814"/>
<evidence type="ECO:0000313" key="12">
    <source>
        <dbReference type="EMBL" id="OAG76555.1"/>
    </source>
</evidence>
<dbReference type="Pfam" id="PF00253">
    <property type="entry name" value="Ribosomal_S14"/>
    <property type="match status" value="1"/>
</dbReference>
<dbReference type="eggNOG" id="COG0199">
    <property type="taxonomic scope" value="Bacteria"/>
</dbReference>
<evidence type="ECO:0000256" key="8">
    <source>
        <dbReference type="SAM" id="MobiDB-lite"/>
    </source>
</evidence>
<dbReference type="Proteomes" id="UP000075377">
    <property type="component" value="Unassembled WGS sequence"/>
</dbReference>
<evidence type="ECO:0000256" key="6">
    <source>
        <dbReference type="ARBA" id="ARBA00047110"/>
    </source>
</evidence>
<gene>
    <name evidence="7" type="primary">rpsN</name>
    <name evidence="9" type="ORF">AD933_14570</name>
    <name evidence="10" type="ORF">AD951_13725</name>
    <name evidence="11" type="ORF">AD953_01770</name>
    <name evidence="12" type="ORF">Amal_02329</name>
    <name evidence="13" type="ORF">HK23_11595</name>
</gene>
<dbReference type="GO" id="GO:0006412">
    <property type="term" value="P:translation"/>
    <property type="evidence" value="ECO:0007669"/>
    <property type="project" value="UniProtKB-UniRule"/>
</dbReference>
<dbReference type="EMBL" id="JOPG01000005">
    <property type="protein sequence ID" value="OUJ07201.1"/>
    <property type="molecule type" value="Genomic_DNA"/>
</dbReference>
<dbReference type="GO" id="GO:0003735">
    <property type="term" value="F:structural constituent of ribosome"/>
    <property type="evidence" value="ECO:0007669"/>
    <property type="project" value="InterPro"/>
</dbReference>
<evidence type="ECO:0000256" key="2">
    <source>
        <dbReference type="ARBA" id="ARBA00009083"/>
    </source>
</evidence>
<keyword evidence="4 7" id="KW-0687">Ribonucleoprotein</keyword>
<dbReference type="Proteomes" id="UP000242683">
    <property type="component" value="Unassembled WGS sequence"/>
</dbReference>
<dbReference type="EMBL" id="LHZZ01000252">
    <property type="protein sequence ID" value="KXV79564.1"/>
    <property type="molecule type" value="Genomic_DNA"/>
</dbReference>
<evidence type="ECO:0000313" key="15">
    <source>
        <dbReference type="Proteomes" id="UP000075526"/>
    </source>
</evidence>
<keyword evidence="7" id="KW-0699">rRNA-binding</keyword>
<dbReference type="PANTHER" id="PTHR19836:SF19">
    <property type="entry name" value="SMALL RIBOSOMAL SUBUNIT PROTEIN US14M"/>
    <property type="match status" value="1"/>
</dbReference>
<dbReference type="HAMAP" id="MF_00537">
    <property type="entry name" value="Ribosomal_uS14_1"/>
    <property type="match status" value="1"/>
</dbReference>
<dbReference type="SUPFAM" id="SSF57716">
    <property type="entry name" value="Glucocorticoid receptor-like (DNA-binding domain)"/>
    <property type="match status" value="1"/>
</dbReference>
<evidence type="ECO:0000313" key="18">
    <source>
        <dbReference type="Proteomes" id="UP000242683"/>
    </source>
</evidence>
<dbReference type="STRING" id="178901.AmDm5_2419"/>
<keyword evidence="3 7" id="KW-0689">Ribosomal protein</keyword>
<reference evidence="13" key="2">
    <citation type="submission" date="2014-06" db="EMBL/GenBank/DDBJ databases">
        <authorList>
            <person name="Ju J."/>
            <person name="Zhang J."/>
        </authorList>
    </citation>
    <scope>NUCLEOTIDE SEQUENCE [LARGE SCALE GENOMIC DNA]</scope>
    <source>
        <strain evidence="13">DsW_057</strain>
    </source>
</reference>
<dbReference type="EMBL" id="LHZX01000315">
    <property type="protein sequence ID" value="KXV67930.1"/>
    <property type="molecule type" value="Genomic_DNA"/>
</dbReference>
<sequence length="101" mass="11497">MAKTSAITRNAKRTRMAARDKEKRAALKNIVMDRSLPVEDRFDASLKLAELPRNGSRVRVRLRCKLTGRSRGNYRKFELCRIALRDLASNGQIPGLVKASW</sequence>
<dbReference type="Proteomes" id="UP000077349">
    <property type="component" value="Unassembled WGS sequence"/>
</dbReference>
<dbReference type="Proteomes" id="UP000075538">
    <property type="component" value="Unassembled WGS sequence"/>
</dbReference>
<evidence type="ECO:0000313" key="10">
    <source>
        <dbReference type="EMBL" id="KXV67930.1"/>
    </source>
</evidence>
<keyword evidence="7" id="KW-0694">RNA-binding</keyword>
<comment type="function">
    <text evidence="1 7">Binds 16S rRNA, required for the assembly of 30S particles and may also be responsible for determining the conformation of the 16S rRNA at the A site.</text>
</comment>
<dbReference type="PANTHER" id="PTHR19836">
    <property type="entry name" value="30S RIBOSOMAL PROTEIN S14"/>
    <property type="match status" value="1"/>
</dbReference>
<dbReference type="GO" id="GO:0019843">
    <property type="term" value="F:rRNA binding"/>
    <property type="evidence" value="ECO:0007669"/>
    <property type="project" value="UniProtKB-UniRule"/>
</dbReference>
<dbReference type="EMBL" id="LVHD01000018">
    <property type="protein sequence ID" value="OAG76555.1"/>
    <property type="molecule type" value="Genomic_DNA"/>
</dbReference>
<evidence type="ECO:0000256" key="3">
    <source>
        <dbReference type="ARBA" id="ARBA00022980"/>
    </source>
</evidence>
<dbReference type="PROSITE" id="PS00527">
    <property type="entry name" value="RIBOSOMAL_S14"/>
    <property type="match status" value="1"/>
</dbReference>
<proteinExistence type="inferred from homology"/>
<dbReference type="EMBL" id="LHZF01000176">
    <property type="protein sequence ID" value="KXV13675.1"/>
    <property type="molecule type" value="Genomic_DNA"/>
</dbReference>
<organism evidence="10 14">
    <name type="scientific">Acetobacter malorum</name>
    <dbReference type="NCBI Taxonomy" id="178901"/>
    <lineage>
        <taxon>Bacteria</taxon>
        <taxon>Pseudomonadati</taxon>
        <taxon>Pseudomonadota</taxon>
        <taxon>Alphaproteobacteria</taxon>
        <taxon>Acetobacterales</taxon>
        <taxon>Acetobacteraceae</taxon>
        <taxon>Acetobacter</taxon>
    </lineage>
</organism>
<dbReference type="InterPro" id="IPR018271">
    <property type="entry name" value="Ribosomal_uS14_CS"/>
</dbReference>
<dbReference type="FunFam" id="1.10.287.1480:FF:000001">
    <property type="entry name" value="30S ribosomal protein S14"/>
    <property type="match status" value="1"/>
</dbReference>
<dbReference type="OrthoDB" id="9810484at2"/>
<comment type="similarity">
    <text evidence="2 7">Belongs to the universal ribosomal protein uS14 family.</text>
</comment>
<evidence type="ECO:0000313" key="9">
    <source>
        <dbReference type="EMBL" id="KXV13675.1"/>
    </source>
</evidence>
<dbReference type="Proteomes" id="UP000075526">
    <property type="component" value="Unassembled WGS sequence"/>
</dbReference>
<dbReference type="RefSeq" id="WP_025826462.1">
    <property type="nucleotide sequence ID" value="NZ_CALAZD010000145.1"/>
</dbReference>
<dbReference type="AlphaFoldDB" id="A0A087PM14"/>
<dbReference type="NCBIfam" id="NF006477">
    <property type="entry name" value="PRK08881.1"/>
    <property type="match status" value="1"/>
</dbReference>
<evidence type="ECO:0000313" key="14">
    <source>
        <dbReference type="Proteomes" id="UP000075377"/>
    </source>
</evidence>
<dbReference type="Gene3D" id="1.10.287.1480">
    <property type="match status" value="1"/>
</dbReference>
<evidence type="ECO:0000256" key="5">
    <source>
        <dbReference type="ARBA" id="ARBA00035167"/>
    </source>
</evidence>
<evidence type="ECO:0000313" key="16">
    <source>
        <dbReference type="Proteomes" id="UP000075538"/>
    </source>
</evidence>
<evidence type="ECO:0000313" key="11">
    <source>
        <dbReference type="EMBL" id="KXV79564.1"/>
    </source>
</evidence>
<dbReference type="InterPro" id="IPR001209">
    <property type="entry name" value="Ribosomal_uS14"/>
</dbReference>
<evidence type="ECO:0000313" key="13">
    <source>
        <dbReference type="EMBL" id="OUJ07201.1"/>
    </source>
</evidence>
<evidence type="ECO:0000313" key="17">
    <source>
        <dbReference type="Proteomes" id="UP000077349"/>
    </source>
</evidence>
<comment type="caution">
    <text evidence="10">The sequence shown here is derived from an EMBL/GenBank/DDBJ whole genome shotgun (WGS) entry which is preliminary data.</text>
</comment>
<reference evidence="14 15" key="3">
    <citation type="submission" date="2015-06" db="EMBL/GenBank/DDBJ databases">
        <title>Improved classification and identification of acetic acid bacteria using matrix-assisted laser desorption/ionization time-of-flight mass spectrometry; Gluconobacter nephelii and Gluconobacter uchimurae are later heterotypic synonyms of Gluconobacter japonicus and Gluconobacter oxydans, respectively.</title>
        <authorList>
            <person name="Li L."/>
            <person name="Cleenwerck I."/>
            <person name="De Vuyst L."/>
            <person name="Vandamme P."/>
        </authorList>
    </citation>
    <scope>NUCLEOTIDE SEQUENCE [LARGE SCALE GENOMIC DNA]</scope>
    <source>
        <strain evidence="9 15">LMG 1552</strain>
        <strain evidence="11 16">LMG 1604</strain>
        <strain evidence="10 14">LMG 1699</strain>
    </source>
</reference>
<evidence type="ECO:0000256" key="7">
    <source>
        <dbReference type="HAMAP-Rule" id="MF_00537"/>
    </source>
</evidence>
<dbReference type="GO" id="GO:0005737">
    <property type="term" value="C:cytoplasm"/>
    <property type="evidence" value="ECO:0007669"/>
    <property type="project" value="UniProtKB-ARBA"/>
</dbReference>